<evidence type="ECO:0000256" key="1">
    <source>
        <dbReference type="SAM" id="SignalP"/>
    </source>
</evidence>
<evidence type="ECO:0000313" key="2">
    <source>
        <dbReference type="EMBL" id="MCM8570774.1"/>
    </source>
</evidence>
<organism evidence="2 3">
    <name type="scientific">Gramella jeungdoensis</name>
    <dbReference type="NCBI Taxonomy" id="708091"/>
    <lineage>
        <taxon>Bacteria</taxon>
        <taxon>Pseudomonadati</taxon>
        <taxon>Bacteroidota</taxon>
        <taxon>Flavobacteriia</taxon>
        <taxon>Flavobacteriales</taxon>
        <taxon>Flavobacteriaceae</taxon>
        <taxon>Christiangramia</taxon>
    </lineage>
</organism>
<protein>
    <recommendedName>
        <fullName evidence="4">Dihydroorotase</fullName>
    </recommendedName>
</protein>
<feature type="chain" id="PRO_5047489840" description="Dihydroorotase" evidence="1">
    <location>
        <begin position="22"/>
        <end position="121"/>
    </location>
</feature>
<keyword evidence="1" id="KW-0732">Signal</keyword>
<accession>A0ABT0Z5G9</accession>
<feature type="signal peptide" evidence="1">
    <location>
        <begin position="1"/>
        <end position="21"/>
    </location>
</feature>
<gene>
    <name evidence="2" type="ORF">NE848_15365</name>
</gene>
<dbReference type="RefSeq" id="WP_252115292.1">
    <property type="nucleotide sequence ID" value="NZ_JAMSCK010000006.1"/>
</dbReference>
<dbReference type="EMBL" id="JAMSCK010000006">
    <property type="protein sequence ID" value="MCM8570774.1"/>
    <property type="molecule type" value="Genomic_DNA"/>
</dbReference>
<keyword evidence="3" id="KW-1185">Reference proteome</keyword>
<comment type="caution">
    <text evidence="2">The sequence shown here is derived from an EMBL/GenBank/DDBJ whole genome shotgun (WGS) entry which is preliminary data.</text>
</comment>
<dbReference type="Proteomes" id="UP001155077">
    <property type="component" value="Unassembled WGS sequence"/>
</dbReference>
<evidence type="ECO:0008006" key="4">
    <source>
        <dbReference type="Google" id="ProtNLM"/>
    </source>
</evidence>
<sequence length="121" mass="13724">MRIRNFLSIFFILSFALPSLAQPDTNRVDPGEVLIIHEPENYGYSHVNFPRANFIIKAGGRPDFKLLKGVKVEVTEVETRKNGESKVILRRVDGEKFFGKFPAISANYEKALKSGELKKVK</sequence>
<proteinExistence type="predicted"/>
<evidence type="ECO:0000313" key="3">
    <source>
        <dbReference type="Proteomes" id="UP001155077"/>
    </source>
</evidence>
<name>A0ABT0Z5G9_9FLAO</name>
<reference evidence="2" key="1">
    <citation type="submission" date="2022-06" db="EMBL/GenBank/DDBJ databases">
        <title>Gramella sediminis sp. nov., isolated from deep-sea sediment of the Indian Ocean.</title>
        <authorList>
            <person name="Yang L."/>
        </authorList>
    </citation>
    <scope>NUCLEOTIDE SEQUENCE</scope>
    <source>
        <strain evidence="2">HMD3159</strain>
    </source>
</reference>